<dbReference type="Proteomes" id="UP001071777">
    <property type="component" value="Unassembled WGS sequence"/>
</dbReference>
<gene>
    <name evidence="1" type="ORF">OJ252_1762</name>
</gene>
<keyword evidence="2" id="KW-1185">Reference proteome</keyword>
<evidence type="ECO:0000313" key="2">
    <source>
        <dbReference type="Proteomes" id="UP001071777"/>
    </source>
</evidence>
<dbReference type="EMBL" id="JAPCXB010000068">
    <property type="protein sequence ID" value="KAJ1610717.1"/>
    <property type="molecule type" value="Genomic_DNA"/>
</dbReference>
<protein>
    <submittedName>
        <fullName evidence="1">Uncharacterized protein</fullName>
    </submittedName>
</protein>
<accession>A0ABQ8P7K3</accession>
<sequence length="769" mass="90249">MYDTELAINLKFENDNQDSVEIFSRFNSLCSRCFHSINKINKYTNIYKLKEHFIKMLKLLRMFRCGNNCSKLYNGLTPDKKNTICIYCVKEKEHNADNILIWNLYNYIMFLNIKGAYRLNFKLLFNHYVCPNHFNTLKYIRTANKKFYSIFSRSYSVYYPPIMDEMLPICNSITNITCRFLNIFDPEYWSIQILVCVSCLLRVSYYHGVLKILTTMVSVLKNKNGYFKYLTGYGVLPFLWEGLLDMFLLLNQDISKSFMHILRYIPVCGFAFKSDHSKKFFLEERINLSIEIQNKLSNKVRIIEYSIGKPLCRKNNHFKKICHFKTKLTRSSYNSGLRDHSLKLNKAQIYRLTNNSELLNIYSKENCSLIQNASTHSRLISDKLEFKVTSYDHSIMLLKTKVNNLNFRKGDVILIHPLNKLTISDGEIMSFKQLAIILEIVYTGGSMRYKDGGMTLKLKIIDPGSDPSMYKFCMITYLLNYYKYMEKITLLRRFLFKCPHPRLTSREGISGEIFNQLISNQSHEDSSQSDKLIISFSFQIGNNEKSEINVKWMIFKQKNGSFNKGLYPNDRGELFSYLLRFKNVESAHVKKLLELTQLEKYVILIALKSLVSIVSYMHHRYKIKTIVMIIYCRKAINPKANILIISNSIERANVIKHNLNKLNIPTKILEEEYILFKQDKSKKHNIHIYTDVVRYGKWLKHTLSDKHSVKIINDLELNLRFIRGRSCIGSGLNNSFYDHLLIDGTEDISRLDILSLLTLKFSSITLFKK</sequence>
<reference evidence="1" key="1">
    <citation type="submission" date="2022-10" db="EMBL/GenBank/DDBJ databases">
        <title>Adaptive evolution leads to modifications in subtelomeric GC content in a zoonotic Cryptosporidium species.</title>
        <authorList>
            <person name="Li J."/>
            <person name="Feng Y."/>
            <person name="Xiao L."/>
        </authorList>
    </citation>
    <scope>NUCLEOTIDE SEQUENCE</scope>
    <source>
        <strain evidence="1">25894</strain>
    </source>
</reference>
<proteinExistence type="predicted"/>
<name>A0ABQ8P7K3_9CRYT</name>
<comment type="caution">
    <text evidence="1">The sequence shown here is derived from an EMBL/GenBank/DDBJ whole genome shotgun (WGS) entry which is preliminary data.</text>
</comment>
<evidence type="ECO:0000313" key="1">
    <source>
        <dbReference type="EMBL" id="KAJ1610717.1"/>
    </source>
</evidence>
<organism evidence="1 2">
    <name type="scientific">Cryptosporidium canis</name>
    <dbReference type="NCBI Taxonomy" id="195482"/>
    <lineage>
        <taxon>Eukaryota</taxon>
        <taxon>Sar</taxon>
        <taxon>Alveolata</taxon>
        <taxon>Apicomplexa</taxon>
        <taxon>Conoidasida</taxon>
        <taxon>Coccidia</taxon>
        <taxon>Eucoccidiorida</taxon>
        <taxon>Eimeriorina</taxon>
        <taxon>Cryptosporidiidae</taxon>
        <taxon>Cryptosporidium</taxon>
    </lineage>
</organism>